<dbReference type="Gene3D" id="2.40.70.10">
    <property type="entry name" value="Acid Proteases"/>
    <property type="match status" value="1"/>
</dbReference>
<comment type="caution">
    <text evidence="1">The sequence shown here is derived from an EMBL/GenBank/DDBJ whole genome shotgun (WGS) entry which is preliminary data.</text>
</comment>
<reference evidence="1 2" key="1">
    <citation type="journal article" date="2018" name="Front. Plant Sci.">
        <title>Red Clover (Trifolium pratense) and Zigzag Clover (T. medium) - A Picture of Genomic Similarities and Differences.</title>
        <authorList>
            <person name="Dluhosova J."/>
            <person name="Istvanek J."/>
            <person name="Nedelnik J."/>
            <person name="Repkova J."/>
        </authorList>
    </citation>
    <scope>NUCLEOTIDE SEQUENCE [LARGE SCALE GENOMIC DNA]</scope>
    <source>
        <strain evidence="2">cv. 10/8</strain>
        <tissue evidence="1">Leaf</tissue>
    </source>
</reference>
<name>A0A392RWI5_9FABA</name>
<dbReference type="AlphaFoldDB" id="A0A392RWI5"/>
<feature type="non-terminal residue" evidence="1">
    <location>
        <position position="112"/>
    </location>
</feature>
<keyword evidence="2" id="KW-1185">Reference proteome</keyword>
<sequence>MAERRAKVLCFKCGGKYHPTLHKCPEKSLRLLILGDGEGINDEGEIISLETQEVIEEEEEEVEAECKLIGVLGSMGEYNTMKIVGKLKNIDVLVLVDSGASHNFISAKLANA</sequence>
<protein>
    <submittedName>
        <fullName evidence="1">Pentatricopeptide repeat-containing protein</fullName>
    </submittedName>
</protein>
<evidence type="ECO:0000313" key="1">
    <source>
        <dbReference type="EMBL" id="MCI40160.1"/>
    </source>
</evidence>
<organism evidence="1 2">
    <name type="scientific">Trifolium medium</name>
    <dbReference type="NCBI Taxonomy" id="97028"/>
    <lineage>
        <taxon>Eukaryota</taxon>
        <taxon>Viridiplantae</taxon>
        <taxon>Streptophyta</taxon>
        <taxon>Embryophyta</taxon>
        <taxon>Tracheophyta</taxon>
        <taxon>Spermatophyta</taxon>
        <taxon>Magnoliopsida</taxon>
        <taxon>eudicotyledons</taxon>
        <taxon>Gunneridae</taxon>
        <taxon>Pentapetalae</taxon>
        <taxon>rosids</taxon>
        <taxon>fabids</taxon>
        <taxon>Fabales</taxon>
        <taxon>Fabaceae</taxon>
        <taxon>Papilionoideae</taxon>
        <taxon>50 kb inversion clade</taxon>
        <taxon>NPAAA clade</taxon>
        <taxon>Hologalegina</taxon>
        <taxon>IRL clade</taxon>
        <taxon>Trifolieae</taxon>
        <taxon>Trifolium</taxon>
    </lineage>
</organism>
<proteinExistence type="predicted"/>
<evidence type="ECO:0000313" key="2">
    <source>
        <dbReference type="Proteomes" id="UP000265520"/>
    </source>
</evidence>
<dbReference type="Proteomes" id="UP000265520">
    <property type="component" value="Unassembled WGS sequence"/>
</dbReference>
<dbReference type="InterPro" id="IPR021109">
    <property type="entry name" value="Peptidase_aspartic_dom_sf"/>
</dbReference>
<accession>A0A392RWI5</accession>
<dbReference type="EMBL" id="LXQA010276701">
    <property type="protein sequence ID" value="MCI40160.1"/>
    <property type="molecule type" value="Genomic_DNA"/>
</dbReference>